<evidence type="ECO:0000259" key="2">
    <source>
        <dbReference type="Pfam" id="PF20434"/>
    </source>
</evidence>
<feature type="chain" id="PRO_5045995802" evidence="1">
    <location>
        <begin position="23"/>
        <end position="549"/>
    </location>
</feature>
<reference evidence="3 4" key="1">
    <citation type="submission" date="2022-06" db="EMBL/GenBank/DDBJ databases">
        <title>Isolation of gut microbiota from human fecal samples.</title>
        <authorList>
            <person name="Pamer E.G."/>
            <person name="Barat B."/>
            <person name="Waligurski E."/>
            <person name="Medina S."/>
            <person name="Paddock L."/>
            <person name="Mostad J."/>
        </authorList>
    </citation>
    <scope>NUCLEOTIDE SEQUENCE [LARGE SCALE GENOMIC DNA]</scope>
    <source>
        <strain evidence="3 4">DFI.1.1</strain>
    </source>
</reference>
<feature type="signal peptide" evidence="1">
    <location>
        <begin position="1"/>
        <end position="22"/>
    </location>
</feature>
<evidence type="ECO:0000256" key="1">
    <source>
        <dbReference type="SAM" id="SignalP"/>
    </source>
</evidence>
<accession>A0ABT1SPJ9</accession>
<comment type="caution">
    <text evidence="3">The sequence shown here is derived from an EMBL/GenBank/DDBJ whole genome shotgun (WGS) entry which is preliminary data.</text>
</comment>
<dbReference type="Proteomes" id="UP001206692">
    <property type="component" value="Unassembled WGS sequence"/>
</dbReference>
<gene>
    <name evidence="3" type="ORF">NE675_01850</name>
</gene>
<dbReference type="Pfam" id="PF20434">
    <property type="entry name" value="BD-FAE"/>
    <property type="match status" value="1"/>
</dbReference>
<proteinExistence type="predicted"/>
<dbReference type="SUPFAM" id="SSF53474">
    <property type="entry name" value="alpha/beta-Hydrolases"/>
    <property type="match status" value="1"/>
</dbReference>
<evidence type="ECO:0000313" key="4">
    <source>
        <dbReference type="Proteomes" id="UP001206692"/>
    </source>
</evidence>
<organism evidence="3 4">
    <name type="scientific">Megasphaera massiliensis</name>
    <dbReference type="NCBI Taxonomy" id="1232428"/>
    <lineage>
        <taxon>Bacteria</taxon>
        <taxon>Bacillati</taxon>
        <taxon>Bacillota</taxon>
        <taxon>Negativicutes</taxon>
        <taxon>Veillonellales</taxon>
        <taxon>Veillonellaceae</taxon>
        <taxon>Megasphaera</taxon>
    </lineage>
</organism>
<feature type="domain" description="BD-FAE-like" evidence="2">
    <location>
        <begin position="150"/>
        <end position="250"/>
    </location>
</feature>
<name>A0ABT1SPJ9_9FIRM</name>
<keyword evidence="4" id="KW-1185">Reference proteome</keyword>
<dbReference type="InterPro" id="IPR049492">
    <property type="entry name" value="BD-FAE-like_dom"/>
</dbReference>
<dbReference type="RefSeq" id="WP_227163112.1">
    <property type="nucleotide sequence ID" value="NZ_JAJCIO010000002.1"/>
</dbReference>
<sequence>MKNSKVMAAVLCLLMTGGTALAANETLNSQTLGQVQAVAGATKAKAASAVKAVYSLDLDTTKYEKKMMTVDGKKVAFRAYENRVYVAHPVDTTYQAMNIYVPEGYFKGKSINGYTAKTAPIFLPNTVGGYMPGEPGQPSEQDRMTGGANAILVALSKGYVVAAPGARGRTNQGTDGSYTGKAPALIVDMKAAVRYLRHNSGRVPGDTEKIISNGTSAGGALSSLIGATGNSADYENYLKALGAADERDDIYASSVYCPITDLDHADMAYEWMFNGVNTYHQGKGGMMPPAMMESGANEGTGMPGGAPPTVGNRPDNAPMEAATGTVMTEAQQQVSRDLKAAYPAYINGLHLVDTNGTALTLDENGHGTFETYIKSIYMASAQKALDSGIDLSSKSWLTIQDGKVVDMDLAGYARDVNRLKAAPAFDALDLSSGENQEFGTASIDKQHFTAYGQAHSLSTATTAEKDIVKMLNPLNYIGTSKVQTAKYWRIRHGEVDRDTTLAVPALLALRLQQAGYTVDFASPWGQGHGGDYDLTELFAWMDAIGHKGL</sequence>
<keyword evidence="3" id="KW-0378">Hydrolase</keyword>
<dbReference type="InterPro" id="IPR029058">
    <property type="entry name" value="AB_hydrolase_fold"/>
</dbReference>
<dbReference type="InterPro" id="IPR048124">
    <property type="entry name" value="Tannase_B"/>
</dbReference>
<dbReference type="EMBL" id="JANGEW010000002">
    <property type="protein sequence ID" value="MCQ5341781.1"/>
    <property type="molecule type" value="Genomic_DNA"/>
</dbReference>
<dbReference type="GO" id="GO:0016787">
    <property type="term" value="F:hydrolase activity"/>
    <property type="evidence" value="ECO:0007669"/>
    <property type="project" value="UniProtKB-KW"/>
</dbReference>
<protein>
    <submittedName>
        <fullName evidence="3">Alpha/beta hydrolase</fullName>
    </submittedName>
</protein>
<keyword evidence="1" id="KW-0732">Signal</keyword>
<evidence type="ECO:0000313" key="3">
    <source>
        <dbReference type="EMBL" id="MCQ5341781.1"/>
    </source>
</evidence>
<dbReference type="Gene3D" id="3.40.50.1820">
    <property type="entry name" value="alpha/beta hydrolase"/>
    <property type="match status" value="1"/>
</dbReference>
<dbReference type="NCBIfam" id="NF041556">
    <property type="entry name" value="tannase_B"/>
    <property type="match status" value="1"/>
</dbReference>